<evidence type="ECO:0000313" key="3">
    <source>
        <dbReference type="EMBL" id="UOG58958.1"/>
    </source>
</evidence>
<geneLocation type="plasmid" evidence="1 4">
    <name>p1_LIP1512017</name>
</geneLocation>
<evidence type="ECO:0000313" key="2">
    <source>
        <dbReference type="EMBL" id="UOG58922.1"/>
    </source>
</evidence>
<geneLocation type="plasmid" evidence="3 4">
    <name>p3_LIP1512017</name>
</geneLocation>
<accession>A0A9Q8RPY1</accession>
<dbReference type="RefSeq" id="WP_155717419.1">
    <property type="nucleotide sequence ID" value="NZ_AKWD02000032.1"/>
</dbReference>
<dbReference type="EMBL" id="CP091960">
    <property type="protein sequence ID" value="UOG58922.1"/>
    <property type="molecule type" value="Genomic_DNA"/>
</dbReference>
<protein>
    <submittedName>
        <fullName evidence="1">Uncharacterized protein</fullName>
    </submittedName>
</protein>
<dbReference type="Proteomes" id="UP000829829">
    <property type="component" value="Plasmid p3_LIP1512017"/>
</dbReference>
<geneLocation type="plasmid" evidence="2 4">
    <name>p2_LIP1512017</name>
</geneLocation>
<dbReference type="Proteomes" id="UP000829829">
    <property type="component" value="Plasmid p2_LIP1512017"/>
</dbReference>
<evidence type="ECO:0000313" key="1">
    <source>
        <dbReference type="EMBL" id="UOG58788.1"/>
    </source>
</evidence>
<gene>
    <name evidence="1" type="ORF">MAL03_20320</name>
    <name evidence="2" type="ORF">MAL03_20810</name>
    <name evidence="3" type="ORF">MAL03_20975</name>
</gene>
<dbReference type="Proteomes" id="UP000829829">
    <property type="component" value="Plasmid p1_LIP1512017"/>
</dbReference>
<organism evidence="1 4">
    <name type="scientific">Leptospira noguchii</name>
    <dbReference type="NCBI Taxonomy" id="28182"/>
    <lineage>
        <taxon>Bacteria</taxon>
        <taxon>Pseudomonadati</taxon>
        <taxon>Spirochaetota</taxon>
        <taxon>Spirochaetia</taxon>
        <taxon>Leptospirales</taxon>
        <taxon>Leptospiraceae</taxon>
        <taxon>Leptospira</taxon>
    </lineage>
</organism>
<reference evidence="1" key="1">
    <citation type="submission" date="2022-02" db="EMBL/GenBank/DDBJ databases">
        <title>The genetically variable rfb locus in Leptospira is a mobile cassette and a molecular signature of serovar identity.</title>
        <authorList>
            <person name="Nieves C."/>
            <person name="Vincent A.T."/>
            <person name="Zarantonelli L."/>
            <person name="Picardeau M."/>
            <person name="Veyrier F.J."/>
            <person name="Buschiazzo A."/>
        </authorList>
    </citation>
    <scope>NUCLEOTIDE SEQUENCE</scope>
    <source>
        <strain evidence="1">IP1512017</strain>
        <plasmid evidence="1">p1_LIP1512017</plasmid>
        <plasmid evidence="2">p2_LIP1512017</plasmid>
        <plasmid evidence="3">p3_LIP1512017</plasmid>
    </source>
</reference>
<sequence>MKDIIKAEQRYKEMRDDAPSDLKSPINTILKHLSLAKTEIIESEGKFNG</sequence>
<evidence type="ECO:0000313" key="4">
    <source>
        <dbReference type="Proteomes" id="UP000829829"/>
    </source>
</evidence>
<dbReference type="EMBL" id="CP091959">
    <property type="protein sequence ID" value="UOG58788.1"/>
    <property type="molecule type" value="Genomic_DNA"/>
</dbReference>
<name>A0A9Q8RPY1_9LEPT</name>
<dbReference type="EMBL" id="CP091961">
    <property type="protein sequence ID" value="UOG58958.1"/>
    <property type="molecule type" value="Genomic_DNA"/>
</dbReference>
<dbReference type="AlphaFoldDB" id="A0A9Q8RPY1"/>
<proteinExistence type="predicted"/>
<keyword evidence="1" id="KW-0614">Plasmid</keyword>